<dbReference type="PANTHER" id="PTHR47549">
    <property type="entry name" value="GOLGI APPARATUS MEMBRANE PROTEIN TVP38-RELATED"/>
    <property type="match status" value="1"/>
</dbReference>
<evidence type="ECO:0000256" key="4">
    <source>
        <dbReference type="ARBA" id="ARBA00023136"/>
    </source>
</evidence>
<protein>
    <submittedName>
        <fullName evidence="6">22251_t:CDS:1</fullName>
    </submittedName>
</protein>
<comment type="caution">
    <text evidence="6">The sequence shown here is derived from an EMBL/GenBank/DDBJ whole genome shotgun (WGS) entry which is preliminary data.</text>
</comment>
<sequence length="264" mass="30047">MAIINLNSCFKTSSDLYLKIFTNAKHRWHRNISVILKKLVPWIPLLIYGLFVGILICFFIIQKDKVLIGLEKLIHKIQTMGIGLGFLISYFAALTGAVTVFWLSRRWFKKPVRKWLNRNKSMSAVVRAVEKKAPYPYNILNMLLSATHLSLPTFTAATALSLFKLMIHVWIGTKMSSFSAFSTHIGIISTIKEVEDENGGEYIWLDGYEINDVGDNVMLLGTGEMRYRRNSIAFCDEVESDSNINLKPLFNEKDSIQMQSIVAS</sequence>
<dbReference type="OrthoDB" id="166803at2759"/>
<dbReference type="GO" id="GO:0016192">
    <property type="term" value="P:vesicle-mediated transport"/>
    <property type="evidence" value="ECO:0007669"/>
    <property type="project" value="TreeGrafter"/>
</dbReference>
<evidence type="ECO:0000313" key="7">
    <source>
        <dbReference type="Proteomes" id="UP000789405"/>
    </source>
</evidence>
<evidence type="ECO:0000256" key="1">
    <source>
        <dbReference type="ARBA" id="ARBA00004127"/>
    </source>
</evidence>
<keyword evidence="2 5" id="KW-0812">Transmembrane</keyword>
<name>A0A9N9HDD2_9GLOM</name>
<evidence type="ECO:0000256" key="2">
    <source>
        <dbReference type="ARBA" id="ARBA00022692"/>
    </source>
</evidence>
<dbReference type="EMBL" id="CAJVPY010007341">
    <property type="protein sequence ID" value="CAG8679123.1"/>
    <property type="molecule type" value="Genomic_DNA"/>
</dbReference>
<feature type="transmembrane region" description="Helical" evidence="5">
    <location>
        <begin position="82"/>
        <end position="103"/>
    </location>
</feature>
<comment type="subcellular location">
    <subcellularLocation>
        <location evidence="1">Endomembrane system</location>
        <topology evidence="1">Multi-pass membrane protein</topology>
    </subcellularLocation>
</comment>
<dbReference type="PANTHER" id="PTHR47549:SF3">
    <property type="entry name" value="GOLGI APPARATUS MEMBRANE PROTEIN TVP38"/>
    <property type="match status" value="1"/>
</dbReference>
<evidence type="ECO:0000256" key="3">
    <source>
        <dbReference type="ARBA" id="ARBA00022989"/>
    </source>
</evidence>
<gene>
    <name evidence="6" type="ORF">DERYTH_LOCUS11692</name>
</gene>
<dbReference type="AlphaFoldDB" id="A0A9N9HDD2"/>
<proteinExistence type="predicted"/>
<dbReference type="InterPro" id="IPR051076">
    <property type="entry name" value="Golgi_membrane_TVP38/TMEM64"/>
</dbReference>
<dbReference type="Proteomes" id="UP000789405">
    <property type="component" value="Unassembled WGS sequence"/>
</dbReference>
<evidence type="ECO:0000256" key="5">
    <source>
        <dbReference type="SAM" id="Phobius"/>
    </source>
</evidence>
<keyword evidence="7" id="KW-1185">Reference proteome</keyword>
<accession>A0A9N9HDD2</accession>
<keyword evidence="3 5" id="KW-1133">Transmembrane helix</keyword>
<keyword evidence="4 5" id="KW-0472">Membrane</keyword>
<reference evidence="6" key="1">
    <citation type="submission" date="2021-06" db="EMBL/GenBank/DDBJ databases">
        <authorList>
            <person name="Kallberg Y."/>
            <person name="Tangrot J."/>
            <person name="Rosling A."/>
        </authorList>
    </citation>
    <scope>NUCLEOTIDE SEQUENCE</scope>
    <source>
        <strain evidence="6">MA453B</strain>
    </source>
</reference>
<feature type="transmembrane region" description="Helical" evidence="5">
    <location>
        <begin position="149"/>
        <end position="171"/>
    </location>
</feature>
<organism evidence="6 7">
    <name type="scientific">Dentiscutata erythropus</name>
    <dbReference type="NCBI Taxonomy" id="1348616"/>
    <lineage>
        <taxon>Eukaryota</taxon>
        <taxon>Fungi</taxon>
        <taxon>Fungi incertae sedis</taxon>
        <taxon>Mucoromycota</taxon>
        <taxon>Glomeromycotina</taxon>
        <taxon>Glomeromycetes</taxon>
        <taxon>Diversisporales</taxon>
        <taxon>Gigasporaceae</taxon>
        <taxon>Dentiscutata</taxon>
    </lineage>
</organism>
<evidence type="ECO:0000313" key="6">
    <source>
        <dbReference type="EMBL" id="CAG8679123.1"/>
    </source>
</evidence>
<dbReference type="GO" id="GO:0000139">
    <property type="term" value="C:Golgi membrane"/>
    <property type="evidence" value="ECO:0007669"/>
    <property type="project" value="TreeGrafter"/>
</dbReference>
<feature type="transmembrane region" description="Helical" evidence="5">
    <location>
        <begin position="39"/>
        <end position="61"/>
    </location>
</feature>
<dbReference type="GO" id="GO:0000022">
    <property type="term" value="P:mitotic spindle elongation"/>
    <property type="evidence" value="ECO:0007669"/>
    <property type="project" value="TreeGrafter"/>
</dbReference>